<sequence>MTLLQRERHGQAQPLLSGFLQPGRTIPPEFVVTKGVQGAAAAELISRIFAVGQCHHWEGSVRLRISCTRFPPSWVILDPTEDNSTVAPTGGSVERKA</sequence>
<keyword evidence="3" id="KW-1185">Reference proteome</keyword>
<gene>
    <name evidence="2" type="ORF">T05_7446</name>
</gene>
<feature type="compositionally biased region" description="Basic and acidic residues" evidence="1">
    <location>
        <begin position="1"/>
        <end position="10"/>
    </location>
</feature>
<evidence type="ECO:0000256" key="1">
    <source>
        <dbReference type="SAM" id="MobiDB-lite"/>
    </source>
</evidence>
<feature type="region of interest" description="Disordered" evidence="1">
    <location>
        <begin position="1"/>
        <end position="20"/>
    </location>
</feature>
<comment type="caution">
    <text evidence="2">The sequence shown here is derived from an EMBL/GenBank/DDBJ whole genome shotgun (WGS) entry which is preliminary data.</text>
</comment>
<accession>A0A0V0T8V8</accession>
<dbReference type="OrthoDB" id="5935281at2759"/>
<evidence type="ECO:0000313" key="3">
    <source>
        <dbReference type="Proteomes" id="UP000055048"/>
    </source>
</evidence>
<evidence type="ECO:0000313" key="2">
    <source>
        <dbReference type="EMBL" id="KRX34963.1"/>
    </source>
</evidence>
<dbReference type="AlphaFoldDB" id="A0A0V0T8V8"/>
<organism evidence="2 3">
    <name type="scientific">Trichinella murrelli</name>
    <dbReference type="NCBI Taxonomy" id="144512"/>
    <lineage>
        <taxon>Eukaryota</taxon>
        <taxon>Metazoa</taxon>
        <taxon>Ecdysozoa</taxon>
        <taxon>Nematoda</taxon>
        <taxon>Enoplea</taxon>
        <taxon>Dorylaimia</taxon>
        <taxon>Trichinellida</taxon>
        <taxon>Trichinellidae</taxon>
        <taxon>Trichinella</taxon>
    </lineage>
</organism>
<proteinExistence type="predicted"/>
<dbReference type="Proteomes" id="UP000055048">
    <property type="component" value="Unassembled WGS sequence"/>
</dbReference>
<dbReference type="EMBL" id="JYDJ01000492">
    <property type="protein sequence ID" value="KRX34963.1"/>
    <property type="molecule type" value="Genomic_DNA"/>
</dbReference>
<reference evidence="2 3" key="1">
    <citation type="submission" date="2015-01" db="EMBL/GenBank/DDBJ databases">
        <title>Evolution of Trichinella species and genotypes.</title>
        <authorList>
            <person name="Korhonen P.K."/>
            <person name="Edoardo P."/>
            <person name="Giuseppe L.R."/>
            <person name="Gasser R.B."/>
        </authorList>
    </citation>
    <scope>NUCLEOTIDE SEQUENCE [LARGE SCALE GENOMIC DNA]</scope>
    <source>
        <strain evidence="2">ISS417</strain>
    </source>
</reference>
<name>A0A0V0T8V8_9BILA</name>
<protein>
    <submittedName>
        <fullName evidence="2">Uncharacterized protein</fullName>
    </submittedName>
</protein>